<comment type="caution">
    <text evidence="4">The sequence shown here is derived from an EMBL/GenBank/DDBJ whole genome shotgun (WGS) entry which is preliminary data.</text>
</comment>
<dbReference type="EMBL" id="RBZU01000016">
    <property type="protein sequence ID" value="RKP45727.1"/>
    <property type="molecule type" value="Genomic_DNA"/>
</dbReference>
<keyword evidence="2" id="KW-0472">Membrane</keyword>
<dbReference type="InterPro" id="IPR030970">
    <property type="entry name" value="ABC_MlaD"/>
</dbReference>
<sequence length="180" mass="18700">MKKNALDFWVGVFVIVGFAALLFLALKAANLSALSFQPTYDVKLNFDNIGGLKPRAAVKSSGVVVGRVKSIGFDDKAYQAVVTLSIDKQYQFPKDSSAKILTSGLLGEQYIGLEPGGDTDMLKSGDTITMTQSAIVLENLIGQFLYNKAADAGTKAAPAGPAATPAPATSGAPADAQGVK</sequence>
<dbReference type="InterPro" id="IPR003399">
    <property type="entry name" value="Mce/MlaD"/>
</dbReference>
<keyword evidence="2" id="KW-0812">Transmembrane</keyword>
<dbReference type="OrthoDB" id="9788420at2"/>
<dbReference type="Pfam" id="PF02470">
    <property type="entry name" value="MlaD"/>
    <property type="match status" value="1"/>
</dbReference>
<name>A0A494X4T3_9BURK</name>
<dbReference type="NCBIfam" id="TIGR04430">
    <property type="entry name" value="OM_asym_MlaD"/>
    <property type="match status" value="1"/>
</dbReference>
<feature type="region of interest" description="Disordered" evidence="1">
    <location>
        <begin position="155"/>
        <end position="180"/>
    </location>
</feature>
<dbReference type="Proteomes" id="UP000270342">
    <property type="component" value="Unassembled WGS sequence"/>
</dbReference>
<evidence type="ECO:0000256" key="1">
    <source>
        <dbReference type="SAM" id="MobiDB-lite"/>
    </source>
</evidence>
<feature type="transmembrane region" description="Helical" evidence="2">
    <location>
        <begin position="6"/>
        <end position="26"/>
    </location>
</feature>
<dbReference type="InterPro" id="IPR052336">
    <property type="entry name" value="MlaD_Phospholipid_Transporter"/>
</dbReference>
<dbReference type="AlphaFoldDB" id="A0A494X4T3"/>
<gene>
    <name evidence="4" type="primary">mlaD</name>
    <name evidence="4" type="ORF">D7S86_25675</name>
</gene>
<feature type="domain" description="Mce/MlaD" evidence="3">
    <location>
        <begin position="38"/>
        <end position="116"/>
    </location>
</feature>
<accession>A0A494X4T3</accession>
<proteinExistence type="predicted"/>
<dbReference type="RefSeq" id="WP_121090774.1">
    <property type="nucleotide sequence ID" value="NZ_RBZU01000016.1"/>
</dbReference>
<evidence type="ECO:0000256" key="2">
    <source>
        <dbReference type="SAM" id="Phobius"/>
    </source>
</evidence>
<reference evidence="4 5" key="1">
    <citation type="submission" date="2018-10" db="EMBL/GenBank/DDBJ databases">
        <title>Robbsia sp. DHC34, isolated from soil.</title>
        <authorList>
            <person name="Gao Z.-H."/>
            <person name="Qiu L.-H."/>
        </authorList>
    </citation>
    <scope>NUCLEOTIDE SEQUENCE [LARGE SCALE GENOMIC DNA]</scope>
    <source>
        <strain evidence="4 5">DHC34</strain>
    </source>
</reference>
<organism evidence="4 5">
    <name type="scientific">Pararobbsia silviterrae</name>
    <dbReference type="NCBI Taxonomy" id="1792498"/>
    <lineage>
        <taxon>Bacteria</taxon>
        <taxon>Pseudomonadati</taxon>
        <taxon>Pseudomonadota</taxon>
        <taxon>Betaproteobacteria</taxon>
        <taxon>Burkholderiales</taxon>
        <taxon>Burkholderiaceae</taxon>
        <taxon>Pararobbsia</taxon>
    </lineage>
</organism>
<protein>
    <submittedName>
        <fullName evidence="4">Outer membrane lipid asymmetry maintenance protein MlaD</fullName>
    </submittedName>
</protein>
<evidence type="ECO:0000313" key="5">
    <source>
        <dbReference type="Proteomes" id="UP000270342"/>
    </source>
</evidence>
<evidence type="ECO:0000313" key="4">
    <source>
        <dbReference type="EMBL" id="RKP45727.1"/>
    </source>
</evidence>
<dbReference type="PANTHER" id="PTHR33371">
    <property type="entry name" value="INTERMEMBRANE PHOSPHOLIPID TRANSPORT SYSTEM BINDING PROTEIN MLAD-RELATED"/>
    <property type="match status" value="1"/>
</dbReference>
<dbReference type="GO" id="GO:0005548">
    <property type="term" value="F:phospholipid transporter activity"/>
    <property type="evidence" value="ECO:0007669"/>
    <property type="project" value="TreeGrafter"/>
</dbReference>
<keyword evidence="5" id="KW-1185">Reference proteome</keyword>
<dbReference type="GO" id="GO:0005543">
    <property type="term" value="F:phospholipid binding"/>
    <property type="evidence" value="ECO:0007669"/>
    <property type="project" value="TreeGrafter"/>
</dbReference>
<keyword evidence="2" id="KW-1133">Transmembrane helix</keyword>
<evidence type="ECO:0000259" key="3">
    <source>
        <dbReference type="Pfam" id="PF02470"/>
    </source>
</evidence>
<dbReference type="PANTHER" id="PTHR33371:SF4">
    <property type="entry name" value="INTERMEMBRANE PHOSPHOLIPID TRANSPORT SYSTEM BINDING PROTEIN MLAD"/>
    <property type="match status" value="1"/>
</dbReference>